<dbReference type="GO" id="GO:0006637">
    <property type="term" value="P:acyl-CoA metabolic process"/>
    <property type="evidence" value="ECO:0007669"/>
    <property type="project" value="TreeGrafter"/>
</dbReference>
<dbReference type="GO" id="GO:0047617">
    <property type="term" value="F:fatty acyl-CoA hydrolase activity"/>
    <property type="evidence" value="ECO:0007669"/>
    <property type="project" value="TreeGrafter"/>
</dbReference>
<evidence type="ECO:0000256" key="5">
    <source>
        <dbReference type="SAM" id="MobiDB-lite"/>
    </source>
</evidence>
<feature type="region of interest" description="Disordered" evidence="5">
    <location>
        <begin position="79"/>
        <end position="98"/>
    </location>
</feature>
<evidence type="ECO:0000256" key="1">
    <source>
        <dbReference type="ARBA" id="ARBA00010458"/>
    </source>
</evidence>
<dbReference type="InterPro" id="IPR033120">
    <property type="entry name" value="HOTDOG_ACOT"/>
</dbReference>
<protein>
    <recommendedName>
        <fullName evidence="6">HotDog ACOT-type domain-containing protein</fullName>
    </recommendedName>
</protein>
<sequence>MSTTRKICARGLSSSSTIRNVLHHCGNHSKVQQQGRINSWQRMFSTLETLPPLIYASKHKGPIVDQLWTLRLQAKQKAAASPDPIDMKRPRPPSESMTKITYDFESDDFLKEQYCNPFGGLRFGKVLEDLDALAGNIAFSHVQDPTVNIVTASVDRIRLSGAVDMDRNQQLSGKVTFVGSSSMEIRMQCKGDGEDDPWMEAYFTFVAVDSTTKKPMKIPPLDPQTWLEKDQFEAGQRRANVRKEARRKGQNFETAPLDPEIEKVAVQLNDDAGPLKNIPSLANPNAMLMEQTRLQNCEIAQPQTANLAHQIFGGFLMRRAFDLAYATTYLFAGCRPRFMEVDQVAFTMPVSVGDLTNFQSQIVYANVHDTITDFHLYQGQANVPIISVEVQAWVVQPAISSAKLSNKFVYTFAVDGGTEIRKILPGNMEQARKMATHLANRGITG</sequence>
<dbReference type="Gene3D" id="3.10.129.10">
    <property type="entry name" value="Hotdog Thioesterase"/>
    <property type="match status" value="2"/>
</dbReference>
<dbReference type="CDD" id="cd03442">
    <property type="entry name" value="BFIT_BACH"/>
    <property type="match status" value="2"/>
</dbReference>
<accession>A0A7S1YY04</accession>
<dbReference type="PANTHER" id="PTHR12655">
    <property type="entry name" value="ACYL-COA THIOESTERASE"/>
    <property type="match status" value="1"/>
</dbReference>
<evidence type="ECO:0000259" key="6">
    <source>
        <dbReference type="PROSITE" id="PS51770"/>
    </source>
</evidence>
<dbReference type="SUPFAM" id="SSF54637">
    <property type="entry name" value="Thioesterase/thiol ester dehydrase-isomerase"/>
    <property type="match status" value="2"/>
</dbReference>
<organism evidence="7">
    <name type="scientific">Ditylum brightwellii</name>
    <dbReference type="NCBI Taxonomy" id="49249"/>
    <lineage>
        <taxon>Eukaryota</taxon>
        <taxon>Sar</taxon>
        <taxon>Stramenopiles</taxon>
        <taxon>Ochrophyta</taxon>
        <taxon>Bacillariophyta</taxon>
        <taxon>Mediophyceae</taxon>
        <taxon>Lithodesmiophycidae</taxon>
        <taxon>Lithodesmiales</taxon>
        <taxon>Lithodesmiaceae</taxon>
        <taxon>Ditylum</taxon>
    </lineage>
</organism>
<dbReference type="AlphaFoldDB" id="A0A7S1YY04"/>
<evidence type="ECO:0000256" key="3">
    <source>
        <dbReference type="ARBA" id="ARBA00022801"/>
    </source>
</evidence>
<evidence type="ECO:0000313" key="7">
    <source>
        <dbReference type="EMBL" id="CAD9322640.1"/>
    </source>
</evidence>
<reference evidence="7" key="1">
    <citation type="submission" date="2021-01" db="EMBL/GenBank/DDBJ databases">
        <authorList>
            <person name="Corre E."/>
            <person name="Pelletier E."/>
            <person name="Niang G."/>
            <person name="Scheremetjew M."/>
            <person name="Finn R."/>
            <person name="Kale V."/>
            <person name="Holt S."/>
            <person name="Cochrane G."/>
            <person name="Meng A."/>
            <person name="Brown T."/>
            <person name="Cohen L."/>
        </authorList>
    </citation>
    <scope>NUCLEOTIDE SEQUENCE</scope>
    <source>
        <strain evidence="7">Pop2</strain>
    </source>
</reference>
<dbReference type="InterPro" id="IPR029069">
    <property type="entry name" value="HotDog_dom_sf"/>
</dbReference>
<feature type="domain" description="HotDog ACOT-type" evidence="6">
    <location>
        <begin position="290"/>
        <end position="418"/>
    </location>
</feature>
<dbReference type="PANTHER" id="PTHR12655:SF0">
    <property type="entry name" value="ACYL-COENZYME A THIOESTERASE 9, MITOCHONDRIAL"/>
    <property type="match status" value="1"/>
</dbReference>
<dbReference type="EMBL" id="HBGN01011172">
    <property type="protein sequence ID" value="CAD9322640.1"/>
    <property type="molecule type" value="Transcribed_RNA"/>
</dbReference>
<keyword evidence="2" id="KW-0677">Repeat</keyword>
<proteinExistence type="inferred from homology"/>
<keyword evidence="3" id="KW-0378">Hydrolase</keyword>
<dbReference type="PROSITE" id="PS51770">
    <property type="entry name" value="HOTDOG_ACOT"/>
    <property type="match status" value="2"/>
</dbReference>
<evidence type="ECO:0000256" key="2">
    <source>
        <dbReference type="ARBA" id="ARBA00022737"/>
    </source>
</evidence>
<gene>
    <name evidence="7" type="ORF">DBRI1063_LOCUS7129</name>
</gene>
<evidence type="ECO:0000256" key="4">
    <source>
        <dbReference type="ARBA" id="ARBA00022946"/>
    </source>
</evidence>
<comment type="similarity">
    <text evidence="1">Belongs to the acyl coenzyme A hydrolase family.</text>
</comment>
<name>A0A7S1YY04_9STRA</name>
<keyword evidence="4" id="KW-0809">Transit peptide</keyword>
<feature type="domain" description="HotDog ACOT-type" evidence="6">
    <location>
        <begin position="100"/>
        <end position="211"/>
    </location>
</feature>